<dbReference type="Proteomes" id="UP000604730">
    <property type="component" value="Unassembled WGS sequence"/>
</dbReference>
<evidence type="ECO:0000313" key="4">
    <source>
        <dbReference type="Proteomes" id="UP000604730"/>
    </source>
</evidence>
<sequence>MQDKKGFDLWADDYDKSVGLSDKYGSYPFAGYKSILNVIYNRVICSSAKTVLDIGFGTAVLTSRLYENGCTIYGQDFSDRMIEIAKEKMPKASLYEGDFSNGLVEPIQKQKYDAIIATYSLHHLTDFQKVDFITSLFKLLNEGGCIYIGDIAFETRSLLQECMRIAADEWDDDEMYFVWDELKGQFPEMRFEKMSDCAGLITWQK</sequence>
<proteinExistence type="predicted"/>
<dbReference type="PANTHER" id="PTHR43861">
    <property type="entry name" value="TRANS-ACONITATE 2-METHYLTRANSFERASE-RELATED"/>
    <property type="match status" value="1"/>
</dbReference>
<comment type="caution">
    <text evidence="3">The sequence shown here is derived from an EMBL/GenBank/DDBJ whole genome shotgun (WGS) entry which is preliminary data.</text>
</comment>
<accession>A0ABS1J3Z4</accession>
<dbReference type="RefSeq" id="WP_208430167.1">
    <property type="nucleotide sequence ID" value="NZ_JAEPRJ010000001.1"/>
</dbReference>
<dbReference type="GO" id="GO:0032259">
    <property type="term" value="P:methylation"/>
    <property type="evidence" value="ECO:0007669"/>
    <property type="project" value="UniProtKB-KW"/>
</dbReference>
<dbReference type="Pfam" id="PF13649">
    <property type="entry name" value="Methyltransf_25"/>
    <property type="match status" value="1"/>
</dbReference>
<dbReference type="InterPro" id="IPR041698">
    <property type="entry name" value="Methyltransf_25"/>
</dbReference>
<keyword evidence="1" id="KW-0808">Transferase</keyword>
<evidence type="ECO:0000256" key="1">
    <source>
        <dbReference type="ARBA" id="ARBA00022679"/>
    </source>
</evidence>
<dbReference type="CDD" id="cd02440">
    <property type="entry name" value="AdoMet_MTases"/>
    <property type="match status" value="1"/>
</dbReference>
<reference evidence="3 4" key="1">
    <citation type="submission" date="2021-01" db="EMBL/GenBank/DDBJ databases">
        <title>Isolation and description of Catonella massiliensis sp. nov., a novel Catonella species, isolated from a stable periodontitis subject.</title>
        <authorList>
            <person name="Antezack A."/>
            <person name="Boxberger M."/>
            <person name="La Scola B."/>
            <person name="Monnet-Corti V."/>
        </authorList>
    </citation>
    <scope>NUCLEOTIDE SEQUENCE [LARGE SCALE GENOMIC DNA]</scope>
    <source>
        <strain evidence="3 4">Marseille-Q4567</strain>
    </source>
</reference>
<organism evidence="3 4">
    <name type="scientific">Catonella massiliensis</name>
    <dbReference type="NCBI Taxonomy" id="2799636"/>
    <lineage>
        <taxon>Bacteria</taxon>
        <taxon>Bacillati</taxon>
        <taxon>Bacillota</taxon>
        <taxon>Clostridia</taxon>
        <taxon>Lachnospirales</taxon>
        <taxon>Lachnospiraceae</taxon>
        <taxon>Catonella</taxon>
    </lineage>
</organism>
<name>A0ABS1J3Z4_9FIRM</name>
<dbReference type="SUPFAM" id="SSF53335">
    <property type="entry name" value="S-adenosyl-L-methionine-dependent methyltransferases"/>
    <property type="match status" value="1"/>
</dbReference>
<keyword evidence="4" id="KW-1185">Reference proteome</keyword>
<keyword evidence="3" id="KW-0489">Methyltransferase</keyword>
<dbReference type="InterPro" id="IPR029063">
    <property type="entry name" value="SAM-dependent_MTases_sf"/>
</dbReference>
<evidence type="ECO:0000259" key="2">
    <source>
        <dbReference type="Pfam" id="PF13649"/>
    </source>
</evidence>
<gene>
    <name evidence="3" type="ORF">JJN12_13470</name>
</gene>
<evidence type="ECO:0000313" key="3">
    <source>
        <dbReference type="EMBL" id="MBK5898770.1"/>
    </source>
</evidence>
<dbReference type="EMBL" id="JAEPRJ010000001">
    <property type="protein sequence ID" value="MBK5898770.1"/>
    <property type="molecule type" value="Genomic_DNA"/>
</dbReference>
<protein>
    <submittedName>
        <fullName evidence="3">Class I SAM-dependent methyltransferase</fullName>
    </submittedName>
</protein>
<feature type="domain" description="Methyltransferase" evidence="2">
    <location>
        <begin position="51"/>
        <end position="144"/>
    </location>
</feature>
<dbReference type="GO" id="GO:0008168">
    <property type="term" value="F:methyltransferase activity"/>
    <property type="evidence" value="ECO:0007669"/>
    <property type="project" value="UniProtKB-KW"/>
</dbReference>
<dbReference type="Gene3D" id="3.40.50.150">
    <property type="entry name" value="Vaccinia Virus protein VP39"/>
    <property type="match status" value="1"/>
</dbReference>